<dbReference type="EMBL" id="FNKY01000001">
    <property type="protein sequence ID" value="SDQ90303.1"/>
    <property type="molecule type" value="Genomic_DNA"/>
</dbReference>
<name>A0ABY0TIV1_9PROT</name>
<comment type="caution">
    <text evidence="1">The sequence shown here is derived from an EMBL/GenBank/DDBJ whole genome shotgun (WGS) entry which is preliminary data.</text>
</comment>
<sequence length="462" mass="51665">MQRQIIKIQLLASVLIFLPTLDLSNVYANSENPYANNSNSSFNKSNSSVNSLLTLFKDTGITVGGWFQAGATYNANNPGDGFNGPVSFADRADRFQLNQFNVFLERPVVAEGGTWDFGGRIDFMFGTDAIYYQAAGIPPFDVNSGEPNNRGSWDLNICCKSTRTYGIALPQAYLEFYAPVGNGLNIKAGHFFSPTGYEIGPAPDVFFYTHAYSLDNGHPFTHMGLLFDYKLTKNWSLIAGPITGSGTGGWDGNLTRTALTNWNGIAGIMWVGEDKRNSFNIYGTFGDVSARSHEPWTLISSVLQYRVTNKTHFVAHYVHGFVGGALMNGQQKDVQWIGVNTHLYYDLLEDLTIGIRGEWFRDRDGFRVPSPLRVAFATNNQGVSYAGNFPITSAPADYYETTIGLNWKPAKRLKLDHWKAMRSFNVRPNIRYDRVVGLDQPYRPFDGKKDQWLFSLDFMASF</sequence>
<reference evidence="1 2" key="1">
    <citation type="submission" date="2016-10" db="EMBL/GenBank/DDBJ databases">
        <authorList>
            <person name="Varghese N."/>
            <person name="Submissions S."/>
        </authorList>
    </citation>
    <scope>NUCLEOTIDE SEQUENCE [LARGE SCALE GENOMIC DNA]</scope>
    <source>
        <strain evidence="1 2">Nl1</strain>
    </source>
</reference>
<dbReference type="Pfam" id="PF07642">
    <property type="entry name" value="BBP2"/>
    <property type="match status" value="1"/>
</dbReference>
<dbReference type="RefSeq" id="WP_074633481.1">
    <property type="nucleotide sequence ID" value="NZ_FNKY01000001.1"/>
</dbReference>
<accession>A0ABY0TIV1</accession>
<dbReference type="InterPro" id="IPR011486">
    <property type="entry name" value="BBP2"/>
</dbReference>
<organism evidence="1 2">
    <name type="scientific">Nitrosospira multiformis</name>
    <dbReference type="NCBI Taxonomy" id="1231"/>
    <lineage>
        <taxon>Bacteria</taxon>
        <taxon>Pseudomonadati</taxon>
        <taxon>Pseudomonadota</taxon>
        <taxon>Betaproteobacteria</taxon>
        <taxon>Nitrosomonadales</taxon>
        <taxon>Nitrosomonadaceae</taxon>
        <taxon>Nitrosospira</taxon>
    </lineage>
</organism>
<protein>
    <submittedName>
        <fullName evidence="1">Beta-barrel porin-2, OmpL-like. bbp2</fullName>
    </submittedName>
</protein>
<evidence type="ECO:0000313" key="1">
    <source>
        <dbReference type="EMBL" id="SDQ90303.1"/>
    </source>
</evidence>
<proteinExistence type="predicted"/>
<evidence type="ECO:0000313" key="2">
    <source>
        <dbReference type="Proteomes" id="UP000183471"/>
    </source>
</evidence>
<dbReference type="Proteomes" id="UP000183471">
    <property type="component" value="Unassembled WGS sequence"/>
</dbReference>
<keyword evidence="2" id="KW-1185">Reference proteome</keyword>
<gene>
    <name evidence="1" type="ORF">SAMN05216402_2756</name>
</gene>